<feature type="region of interest" description="Disordered" evidence="15">
    <location>
        <begin position="1"/>
        <end position="55"/>
    </location>
</feature>
<dbReference type="GO" id="GO:0009002">
    <property type="term" value="F:serine-type D-Ala-D-Ala carboxypeptidase activity"/>
    <property type="evidence" value="ECO:0007669"/>
    <property type="project" value="UniProtKB-EC"/>
</dbReference>
<feature type="domain" description="Glycosyl transferase family 51" evidence="18">
    <location>
        <begin position="117"/>
        <end position="289"/>
    </location>
</feature>
<evidence type="ECO:0000256" key="9">
    <source>
        <dbReference type="ARBA" id="ARBA00022960"/>
    </source>
</evidence>
<dbReference type="EMBL" id="NVUS01000005">
    <property type="protein sequence ID" value="PCJ02035.1"/>
    <property type="molecule type" value="Genomic_DNA"/>
</dbReference>
<dbReference type="SUPFAM" id="SSF53955">
    <property type="entry name" value="Lysozyme-like"/>
    <property type="match status" value="1"/>
</dbReference>
<evidence type="ECO:0000259" key="18">
    <source>
        <dbReference type="Pfam" id="PF00912"/>
    </source>
</evidence>
<dbReference type="GO" id="GO:0008360">
    <property type="term" value="P:regulation of cell shape"/>
    <property type="evidence" value="ECO:0007669"/>
    <property type="project" value="UniProtKB-KW"/>
</dbReference>
<dbReference type="AlphaFoldDB" id="A0A2A4Z4X5"/>
<keyword evidence="5" id="KW-0645">Protease</keyword>
<dbReference type="InterPro" id="IPR001264">
    <property type="entry name" value="Glyco_trans_51"/>
</dbReference>
<dbReference type="PANTHER" id="PTHR32282">
    <property type="entry name" value="BINDING PROTEIN TRANSPEPTIDASE, PUTATIVE-RELATED"/>
    <property type="match status" value="1"/>
</dbReference>
<evidence type="ECO:0000256" key="10">
    <source>
        <dbReference type="ARBA" id="ARBA00022984"/>
    </source>
</evidence>
<evidence type="ECO:0000256" key="7">
    <source>
        <dbReference type="ARBA" id="ARBA00022679"/>
    </source>
</evidence>
<dbReference type="InterPro" id="IPR050396">
    <property type="entry name" value="Glycosyltr_51/Transpeptidase"/>
</dbReference>
<keyword evidence="11" id="KW-0511">Multifunctional enzyme</keyword>
<keyword evidence="4" id="KW-0121">Carboxypeptidase</keyword>
<gene>
    <name evidence="19" type="ORF">COB13_05420</name>
</gene>
<dbReference type="SUPFAM" id="SSF56601">
    <property type="entry name" value="beta-lactamase/transpeptidase-like"/>
    <property type="match status" value="1"/>
</dbReference>
<dbReference type="UniPathway" id="UPA00219"/>
<evidence type="ECO:0000256" key="14">
    <source>
        <dbReference type="ARBA" id="ARBA00049902"/>
    </source>
</evidence>
<protein>
    <submittedName>
        <fullName evidence="19">Penicillin-binding protein</fullName>
    </submittedName>
</protein>
<keyword evidence="9" id="KW-0133">Cell shape</keyword>
<evidence type="ECO:0000313" key="19">
    <source>
        <dbReference type="EMBL" id="PCJ02035.1"/>
    </source>
</evidence>
<evidence type="ECO:0000256" key="16">
    <source>
        <dbReference type="SAM" id="Phobius"/>
    </source>
</evidence>
<feature type="domain" description="Penicillin-binding protein transpeptidase" evidence="17">
    <location>
        <begin position="375"/>
        <end position="607"/>
    </location>
</feature>
<evidence type="ECO:0000256" key="3">
    <source>
        <dbReference type="ARBA" id="ARBA00007739"/>
    </source>
</evidence>
<dbReference type="GO" id="GO:0008658">
    <property type="term" value="F:penicillin binding"/>
    <property type="evidence" value="ECO:0007669"/>
    <property type="project" value="InterPro"/>
</dbReference>
<keyword evidence="16" id="KW-0472">Membrane</keyword>
<reference evidence="19" key="2">
    <citation type="journal article" date="2018" name="ISME J.">
        <title>A dynamic microbial community with high functional redundancy inhabits the cold, oxic subseafloor aquifer.</title>
        <authorList>
            <person name="Tully B.J."/>
            <person name="Wheat C.G."/>
            <person name="Glazer B.T."/>
            <person name="Huber J.A."/>
        </authorList>
    </citation>
    <scope>NUCLEOTIDE SEQUENCE</scope>
    <source>
        <strain evidence="19">NORP83</strain>
    </source>
</reference>
<keyword evidence="8" id="KW-0378">Hydrolase</keyword>
<dbReference type="Gene3D" id="3.40.710.10">
    <property type="entry name" value="DD-peptidase/beta-lactamase superfamily"/>
    <property type="match status" value="1"/>
</dbReference>
<evidence type="ECO:0000256" key="5">
    <source>
        <dbReference type="ARBA" id="ARBA00022670"/>
    </source>
</evidence>
<dbReference type="GO" id="GO:0006508">
    <property type="term" value="P:proteolysis"/>
    <property type="evidence" value="ECO:0007669"/>
    <property type="project" value="UniProtKB-KW"/>
</dbReference>
<reference key="1">
    <citation type="submission" date="2017-08" db="EMBL/GenBank/DDBJ databases">
        <title>A dynamic microbial community with high functional redundancy inhabits the cold, oxic subseafloor aquifer.</title>
        <authorList>
            <person name="Tully B.J."/>
            <person name="Wheat C.G."/>
            <person name="Glazer B.T."/>
            <person name="Huber J.A."/>
        </authorList>
    </citation>
    <scope>NUCLEOTIDE SEQUENCE [LARGE SCALE GENOMIC DNA]</scope>
</reference>
<dbReference type="InterPro" id="IPR036950">
    <property type="entry name" value="PBP_transglycosylase"/>
</dbReference>
<comment type="similarity">
    <text evidence="2">In the C-terminal section; belongs to the transpeptidase family.</text>
</comment>
<accession>A0A2A4Z4X5</accession>
<comment type="similarity">
    <text evidence="3">In the N-terminal section; belongs to the glycosyltransferase 51 family.</text>
</comment>
<dbReference type="Gene3D" id="1.10.3810.10">
    <property type="entry name" value="Biosynthetic peptidoglycan transglycosylase-like"/>
    <property type="match status" value="1"/>
</dbReference>
<keyword evidence="12" id="KW-0961">Cell wall biogenesis/degradation</keyword>
<comment type="caution">
    <text evidence="19">The sequence shown here is derived from an EMBL/GenBank/DDBJ whole genome shotgun (WGS) entry which is preliminary data.</text>
</comment>
<evidence type="ECO:0000256" key="1">
    <source>
        <dbReference type="ARBA" id="ARBA00004752"/>
    </source>
</evidence>
<name>A0A2A4Z4X5_9PROT</name>
<organism evidence="19">
    <name type="scientific">OCS116 cluster bacterium</name>
    <dbReference type="NCBI Taxonomy" id="2030921"/>
    <lineage>
        <taxon>Bacteria</taxon>
        <taxon>Pseudomonadati</taxon>
        <taxon>Pseudomonadota</taxon>
        <taxon>Alphaproteobacteria</taxon>
        <taxon>OCS116 cluster</taxon>
    </lineage>
</organism>
<evidence type="ECO:0000256" key="15">
    <source>
        <dbReference type="SAM" id="MobiDB-lite"/>
    </source>
</evidence>
<evidence type="ECO:0000256" key="2">
    <source>
        <dbReference type="ARBA" id="ARBA00007090"/>
    </source>
</evidence>
<dbReference type="GO" id="GO:0030288">
    <property type="term" value="C:outer membrane-bounded periplasmic space"/>
    <property type="evidence" value="ECO:0007669"/>
    <property type="project" value="TreeGrafter"/>
</dbReference>
<keyword evidence="16" id="KW-0812">Transmembrane</keyword>
<proteinExistence type="inferred from homology"/>
<dbReference type="PANTHER" id="PTHR32282:SF33">
    <property type="entry name" value="PEPTIDOGLYCAN GLYCOSYLTRANSFERASE"/>
    <property type="match status" value="1"/>
</dbReference>
<comment type="catalytic activity">
    <reaction evidence="13">
        <text>Preferential cleavage: (Ac)2-L-Lys-D-Ala-|-D-Ala. Also transpeptidation of peptidyl-alanyl moieties that are N-acyl substituents of D-alanine.</text>
        <dbReference type="EC" id="3.4.16.4"/>
    </reaction>
</comment>
<feature type="transmembrane region" description="Helical" evidence="16">
    <location>
        <begin position="70"/>
        <end position="92"/>
    </location>
</feature>
<dbReference type="GO" id="GO:0009252">
    <property type="term" value="P:peptidoglycan biosynthetic process"/>
    <property type="evidence" value="ECO:0007669"/>
    <property type="project" value="UniProtKB-UniPathway"/>
</dbReference>
<feature type="compositionally biased region" description="Basic residues" evidence="15">
    <location>
        <begin position="14"/>
        <end position="39"/>
    </location>
</feature>
<evidence type="ECO:0000256" key="6">
    <source>
        <dbReference type="ARBA" id="ARBA00022676"/>
    </source>
</evidence>
<evidence type="ECO:0000256" key="8">
    <source>
        <dbReference type="ARBA" id="ARBA00022801"/>
    </source>
</evidence>
<evidence type="ECO:0000256" key="12">
    <source>
        <dbReference type="ARBA" id="ARBA00023316"/>
    </source>
</evidence>
<evidence type="ECO:0000259" key="17">
    <source>
        <dbReference type="Pfam" id="PF00905"/>
    </source>
</evidence>
<keyword evidence="10" id="KW-0573">Peptidoglycan synthesis</keyword>
<comment type="pathway">
    <text evidence="1">Cell wall biogenesis; peptidoglycan biosynthesis.</text>
</comment>
<dbReference type="InterPro" id="IPR001460">
    <property type="entry name" value="PCN-bd_Tpept"/>
</dbReference>
<comment type="catalytic activity">
    <reaction evidence="14">
        <text>[GlcNAc-(1-&gt;4)-Mur2Ac(oyl-L-Ala-gamma-D-Glu-L-Lys-D-Ala-D-Ala)](n)-di-trans,octa-cis-undecaprenyl diphosphate + beta-D-GlcNAc-(1-&gt;4)-Mur2Ac(oyl-L-Ala-gamma-D-Glu-L-Lys-D-Ala-D-Ala)-di-trans,octa-cis-undecaprenyl diphosphate = [GlcNAc-(1-&gt;4)-Mur2Ac(oyl-L-Ala-gamma-D-Glu-L-Lys-D-Ala-D-Ala)](n+1)-di-trans,octa-cis-undecaprenyl diphosphate + di-trans,octa-cis-undecaprenyl diphosphate + H(+)</text>
        <dbReference type="Rhea" id="RHEA:23708"/>
        <dbReference type="Rhea" id="RHEA-COMP:9602"/>
        <dbReference type="Rhea" id="RHEA-COMP:9603"/>
        <dbReference type="ChEBI" id="CHEBI:15378"/>
        <dbReference type="ChEBI" id="CHEBI:58405"/>
        <dbReference type="ChEBI" id="CHEBI:60033"/>
        <dbReference type="ChEBI" id="CHEBI:78435"/>
        <dbReference type="EC" id="2.4.99.28"/>
    </reaction>
</comment>
<dbReference type="InterPro" id="IPR023346">
    <property type="entry name" value="Lysozyme-like_dom_sf"/>
</dbReference>
<dbReference type="NCBIfam" id="TIGR02074">
    <property type="entry name" value="PBP_1a_fam"/>
    <property type="match status" value="1"/>
</dbReference>
<dbReference type="Pfam" id="PF00912">
    <property type="entry name" value="Transgly"/>
    <property type="match status" value="1"/>
</dbReference>
<dbReference type="FunFam" id="1.10.3810.10:FF:000001">
    <property type="entry name" value="Penicillin-binding protein 1A"/>
    <property type="match status" value="1"/>
</dbReference>
<dbReference type="InterPro" id="IPR012338">
    <property type="entry name" value="Beta-lactam/transpept-like"/>
</dbReference>
<evidence type="ECO:0000256" key="11">
    <source>
        <dbReference type="ARBA" id="ARBA00023268"/>
    </source>
</evidence>
<sequence>MDLARMASTAATKTPRKAVKKPIAKKPARKTAAPKRKKPTINQTTKTKNRTKAKTKQQPLLWRAIKFTSYWLSFLAALGFIAGMAVFFYYSMDLPNPDTLKMPKSVPTITITSSDGEVLTHRAAQQSGHIAVKLLPLHTKQALIAIEDRSFYSHNGVNVFGIARAAFTNLVKGTSHGGSTLTQQLAKMLYLKPEKKLKRKVQEAMLAVWLESKYSKEKLLELYFNRAYYGAGANGIEAAAQKYFDKSARYLTLSESALLAGLMKAPSAYNPLRHPEKAKARQKLVLNAMREEGYIDAAQMQQAVNAELGLRHTNVASQGQYAADWVMRDMRGIAGDLTGDIMVEATIDPYLQQVAENALNNVMAENGEKYQVKQAALILMSKNGAVRAMVGGRDYGKSSFNRVINAKRQPGSSFKPFVYLAALEKGFTPISIMNDAPVSFKNWKPKNYNNKYYGNVTLRESLAKSMNSVAIRLARNVGAGKVIATARRLGISSDLKKNLSIALGTSEVSLHELTNAYLPFMNGGFAAEAHIVSRITDSDGGEIYTHRNNTSDRLISQKHAQQMKDMLFAVTDWGTGKRARIDGFQAFGKTGTTQNYKDGWFIGFTSEYIAGVWVGNDDNTPTKKVTGGNLPTQIWHDLMNEIHNGLTDDDGFTTGGTDESAISQDDAIANLLNN</sequence>
<dbReference type="GO" id="GO:0071555">
    <property type="term" value="P:cell wall organization"/>
    <property type="evidence" value="ECO:0007669"/>
    <property type="project" value="UniProtKB-KW"/>
</dbReference>
<dbReference type="GO" id="GO:0008955">
    <property type="term" value="F:peptidoglycan glycosyltransferase activity"/>
    <property type="evidence" value="ECO:0007669"/>
    <property type="project" value="UniProtKB-EC"/>
</dbReference>
<dbReference type="Pfam" id="PF00905">
    <property type="entry name" value="Transpeptidase"/>
    <property type="match status" value="1"/>
</dbReference>
<keyword evidence="16" id="KW-1133">Transmembrane helix</keyword>
<evidence type="ECO:0000256" key="13">
    <source>
        <dbReference type="ARBA" id="ARBA00034000"/>
    </source>
</evidence>
<evidence type="ECO:0000256" key="4">
    <source>
        <dbReference type="ARBA" id="ARBA00022645"/>
    </source>
</evidence>
<keyword evidence="7" id="KW-0808">Transferase</keyword>
<keyword evidence="6" id="KW-0328">Glycosyltransferase</keyword>